<keyword evidence="2" id="KW-1185">Reference proteome</keyword>
<dbReference type="Pfam" id="PF07310">
    <property type="entry name" value="PAS_5"/>
    <property type="match status" value="1"/>
</dbReference>
<protein>
    <submittedName>
        <fullName evidence="1">PAS domain-containing protein</fullName>
    </submittedName>
</protein>
<dbReference type="EMBL" id="LT670849">
    <property type="protein sequence ID" value="SHN87604.1"/>
    <property type="molecule type" value="Genomic_DNA"/>
</dbReference>
<sequence>MPSSALPVQGGKRLGGRLAISLMAISAALGRGLARLLNWKAVVNVVLREQVSFTKSFRLGVKTWCFSGTDISILEFVSANPTVIKSIKQRDLLNTWLRLFAPAQRLPRLVEFQPDRIEEELPDLVFMSVEKADPLQIVIDSDGTRMSIAYGYTGRGRYLDEYLGLRLAPLVMPIYQQCVSRALPAYSISHVDDAHGRIVAYERLLLPFSDGNGVTHIIASLKTISEDGSFEIINLMRGNDTLPTFKLRAMIDRELFHRMPGRIPSADPIEFG</sequence>
<reference evidence="2" key="1">
    <citation type="submission" date="2016-11" db="EMBL/GenBank/DDBJ databases">
        <authorList>
            <person name="Varghese N."/>
            <person name="Submissions S."/>
        </authorList>
    </citation>
    <scope>NUCLEOTIDE SEQUENCE [LARGE SCALE GENOMIC DNA]</scope>
    <source>
        <strain evidence="2">GAS401</strain>
    </source>
</reference>
<organism evidence="1 2">
    <name type="scientific">Bradyrhizobium erythrophlei</name>
    <dbReference type="NCBI Taxonomy" id="1437360"/>
    <lineage>
        <taxon>Bacteria</taxon>
        <taxon>Pseudomonadati</taxon>
        <taxon>Pseudomonadota</taxon>
        <taxon>Alphaproteobacteria</taxon>
        <taxon>Hyphomicrobiales</taxon>
        <taxon>Nitrobacteraceae</taxon>
        <taxon>Bradyrhizobium</taxon>
    </lineage>
</organism>
<dbReference type="AlphaFoldDB" id="A0A1M7UXC1"/>
<dbReference type="Proteomes" id="UP000184096">
    <property type="component" value="Chromosome I"/>
</dbReference>
<proteinExistence type="predicted"/>
<dbReference type="InterPro" id="IPR009922">
    <property type="entry name" value="DUF1457"/>
</dbReference>
<evidence type="ECO:0000313" key="1">
    <source>
        <dbReference type="EMBL" id="SHN87604.1"/>
    </source>
</evidence>
<gene>
    <name evidence="1" type="ORF">SAMN05444170_7271</name>
</gene>
<name>A0A1M7UXC1_9BRAD</name>
<accession>A0A1M7UXC1</accession>
<evidence type="ECO:0000313" key="2">
    <source>
        <dbReference type="Proteomes" id="UP000184096"/>
    </source>
</evidence>